<gene>
    <name evidence="4 5 6" type="primary">LOC105948546</name>
</gene>
<protein>
    <submittedName>
        <fullName evidence="4 5">Uncharacterized protein LOC105948546</fullName>
    </submittedName>
</protein>
<dbReference type="RefSeq" id="XP_031749307.1">
    <property type="nucleotide sequence ID" value="XM_031893447.1"/>
</dbReference>
<dbReference type="Proteomes" id="UP000008143">
    <property type="component" value="Chromosome 9"/>
</dbReference>
<dbReference type="AlphaFoldDB" id="A0A8J1IUN4"/>
<feature type="compositionally biased region" description="Polar residues" evidence="1">
    <location>
        <begin position="231"/>
        <end position="243"/>
    </location>
</feature>
<feature type="region of interest" description="Disordered" evidence="1">
    <location>
        <begin position="164"/>
        <end position="191"/>
    </location>
</feature>
<dbReference type="InterPro" id="IPR011029">
    <property type="entry name" value="DEATH-like_dom_sf"/>
</dbReference>
<evidence type="ECO:0000313" key="5">
    <source>
        <dbReference type="RefSeq" id="XP_031749307.1"/>
    </source>
</evidence>
<evidence type="ECO:0000256" key="1">
    <source>
        <dbReference type="SAM" id="MobiDB-lite"/>
    </source>
</evidence>
<reference evidence="4 5" key="1">
    <citation type="submission" date="2025-04" db="UniProtKB">
        <authorList>
            <consortium name="RefSeq"/>
        </authorList>
    </citation>
    <scope>IDENTIFICATION</scope>
    <source>
        <strain evidence="4 5">Nigerian</strain>
        <tissue evidence="4 5">Liver and blood</tissue>
    </source>
</reference>
<name>A0A8J1IUN4_XENTR</name>
<dbReference type="Xenbase" id="XB-GENE-29090079">
    <property type="gene designation" value="LOC105948546"/>
</dbReference>
<organism evidence="3 5">
    <name type="scientific">Xenopus tropicalis</name>
    <name type="common">Western clawed frog</name>
    <name type="synonym">Silurana tropicalis</name>
    <dbReference type="NCBI Taxonomy" id="8364"/>
    <lineage>
        <taxon>Eukaryota</taxon>
        <taxon>Metazoa</taxon>
        <taxon>Chordata</taxon>
        <taxon>Craniata</taxon>
        <taxon>Vertebrata</taxon>
        <taxon>Euteleostomi</taxon>
        <taxon>Amphibia</taxon>
        <taxon>Batrachia</taxon>
        <taxon>Anura</taxon>
        <taxon>Pipoidea</taxon>
        <taxon>Pipidae</taxon>
        <taxon>Xenopodinae</taxon>
        <taxon>Xenopus</taxon>
        <taxon>Silurana</taxon>
    </lineage>
</organism>
<feature type="region of interest" description="Disordered" evidence="1">
    <location>
        <begin position="98"/>
        <end position="133"/>
    </location>
</feature>
<evidence type="ECO:0000313" key="6">
    <source>
        <dbReference type="Xenbase" id="XB-GENE-29090079"/>
    </source>
</evidence>
<feature type="region of interest" description="Disordered" evidence="1">
    <location>
        <begin position="230"/>
        <end position="268"/>
    </location>
</feature>
<dbReference type="AGR" id="Xenbase:XB-GENE-29090079"/>
<keyword evidence="3" id="KW-1185">Reference proteome</keyword>
<accession>A0A8J1IUN4</accession>
<dbReference type="InterPro" id="IPR004020">
    <property type="entry name" value="DAPIN"/>
</dbReference>
<dbReference type="SUPFAM" id="SSF47986">
    <property type="entry name" value="DEATH domain"/>
    <property type="match status" value="1"/>
</dbReference>
<dbReference type="RefSeq" id="XP_031749306.1">
    <property type="nucleotide sequence ID" value="XM_031893446.1"/>
</dbReference>
<dbReference type="Gene3D" id="1.10.533.10">
    <property type="entry name" value="Death Domain, Fas"/>
    <property type="match status" value="1"/>
</dbReference>
<feature type="domain" description="Pyrin" evidence="2">
    <location>
        <begin position="1"/>
        <end position="98"/>
    </location>
</feature>
<dbReference type="Pfam" id="PF02758">
    <property type="entry name" value="PYRIN"/>
    <property type="match status" value="1"/>
</dbReference>
<dbReference type="PROSITE" id="PS50824">
    <property type="entry name" value="DAPIN"/>
    <property type="match status" value="1"/>
</dbReference>
<evidence type="ECO:0000313" key="3">
    <source>
        <dbReference type="Proteomes" id="UP000008143"/>
    </source>
</evidence>
<dbReference type="GeneID" id="105948546"/>
<dbReference type="KEGG" id="xtr:105948546"/>
<evidence type="ECO:0000313" key="4">
    <source>
        <dbReference type="RefSeq" id="XP_031749306.1"/>
    </source>
</evidence>
<dbReference type="SMART" id="SM01289">
    <property type="entry name" value="PYRIN"/>
    <property type="match status" value="1"/>
</dbReference>
<proteinExistence type="predicted"/>
<evidence type="ECO:0000259" key="2">
    <source>
        <dbReference type="PROSITE" id="PS50824"/>
    </source>
</evidence>
<feature type="compositionally biased region" description="Polar residues" evidence="1">
    <location>
        <begin position="177"/>
        <end position="188"/>
    </location>
</feature>
<sequence length="378" mass="42263">MPAKGELVKVLEAALENLQRSSFKAFKHKLKDCEVPKNHKRIPWNELEEADAPRVVDRIINCHTYRHGPSIVIKVLEDISERQASLDLKIELKKINSKTTRSEKTPGSQKKAKKCNLPSTTSKQEHHKEQCQTTISEGPFNEEIVERSKISSCKSTTHNLEGATLGAQPITGHKSHATTQAEETNLNGPQKVEVGIGPVLQSSDSVGPSTDSTSILKMESLCVPVDAMVSSEHNNQPSGTNGKSIHFRQKGRNGSVTNRTKKSNFNRICPRGMPLQDLKLPTLTNPKRKLFLKRCNNKPDIYAKLLFKHFVQYNTYITWFKNTNFDGHGGKNAIPENLRVAIDEEVLKKFASENKVNKEIKKGINGILSKARGWGDLM</sequence>
<dbReference type="OrthoDB" id="10058437at2759"/>